<protein>
    <submittedName>
        <fullName evidence="1">Uncharacterized protein</fullName>
    </submittedName>
</protein>
<organism evidence="1 2">
    <name type="scientific">Coprinellus micaceus</name>
    <name type="common">Glistening ink-cap mushroom</name>
    <name type="synonym">Coprinus micaceus</name>
    <dbReference type="NCBI Taxonomy" id="71717"/>
    <lineage>
        <taxon>Eukaryota</taxon>
        <taxon>Fungi</taxon>
        <taxon>Dikarya</taxon>
        <taxon>Basidiomycota</taxon>
        <taxon>Agaricomycotina</taxon>
        <taxon>Agaricomycetes</taxon>
        <taxon>Agaricomycetidae</taxon>
        <taxon>Agaricales</taxon>
        <taxon>Agaricineae</taxon>
        <taxon>Psathyrellaceae</taxon>
        <taxon>Coprinellus</taxon>
    </lineage>
</organism>
<dbReference type="EMBL" id="QPFP01000050">
    <property type="protein sequence ID" value="TEB26262.1"/>
    <property type="molecule type" value="Genomic_DNA"/>
</dbReference>
<dbReference type="AlphaFoldDB" id="A0A4Y7SWQ1"/>
<sequence>MEAETPFRVYAPGLGDPALLTAYYSPSIPNLRRLGWLELANGETFLVVPSVSRIW</sequence>
<evidence type="ECO:0000313" key="2">
    <source>
        <dbReference type="Proteomes" id="UP000298030"/>
    </source>
</evidence>
<evidence type="ECO:0000313" key="1">
    <source>
        <dbReference type="EMBL" id="TEB26262.1"/>
    </source>
</evidence>
<proteinExistence type="predicted"/>
<name>A0A4Y7SWQ1_COPMI</name>
<accession>A0A4Y7SWQ1</accession>
<keyword evidence="2" id="KW-1185">Reference proteome</keyword>
<dbReference type="Proteomes" id="UP000298030">
    <property type="component" value="Unassembled WGS sequence"/>
</dbReference>
<gene>
    <name evidence="1" type="ORF">FA13DRAFT_1737671</name>
</gene>
<reference evidence="1 2" key="1">
    <citation type="journal article" date="2019" name="Nat. Ecol. Evol.">
        <title>Megaphylogeny resolves global patterns of mushroom evolution.</title>
        <authorList>
            <person name="Varga T."/>
            <person name="Krizsan K."/>
            <person name="Foldi C."/>
            <person name="Dima B."/>
            <person name="Sanchez-Garcia M."/>
            <person name="Sanchez-Ramirez S."/>
            <person name="Szollosi G.J."/>
            <person name="Szarkandi J.G."/>
            <person name="Papp V."/>
            <person name="Albert L."/>
            <person name="Andreopoulos W."/>
            <person name="Angelini C."/>
            <person name="Antonin V."/>
            <person name="Barry K.W."/>
            <person name="Bougher N.L."/>
            <person name="Buchanan P."/>
            <person name="Buyck B."/>
            <person name="Bense V."/>
            <person name="Catcheside P."/>
            <person name="Chovatia M."/>
            <person name="Cooper J."/>
            <person name="Damon W."/>
            <person name="Desjardin D."/>
            <person name="Finy P."/>
            <person name="Geml J."/>
            <person name="Haridas S."/>
            <person name="Hughes K."/>
            <person name="Justo A."/>
            <person name="Karasinski D."/>
            <person name="Kautmanova I."/>
            <person name="Kiss B."/>
            <person name="Kocsube S."/>
            <person name="Kotiranta H."/>
            <person name="LaButti K.M."/>
            <person name="Lechner B.E."/>
            <person name="Liimatainen K."/>
            <person name="Lipzen A."/>
            <person name="Lukacs Z."/>
            <person name="Mihaltcheva S."/>
            <person name="Morgado L.N."/>
            <person name="Niskanen T."/>
            <person name="Noordeloos M.E."/>
            <person name="Ohm R.A."/>
            <person name="Ortiz-Santana B."/>
            <person name="Ovrebo C."/>
            <person name="Racz N."/>
            <person name="Riley R."/>
            <person name="Savchenko A."/>
            <person name="Shiryaev A."/>
            <person name="Soop K."/>
            <person name="Spirin V."/>
            <person name="Szebenyi C."/>
            <person name="Tomsovsky M."/>
            <person name="Tulloss R.E."/>
            <person name="Uehling J."/>
            <person name="Grigoriev I.V."/>
            <person name="Vagvolgyi C."/>
            <person name="Papp T."/>
            <person name="Martin F.M."/>
            <person name="Miettinen O."/>
            <person name="Hibbett D.S."/>
            <person name="Nagy L.G."/>
        </authorList>
    </citation>
    <scope>NUCLEOTIDE SEQUENCE [LARGE SCALE GENOMIC DNA]</scope>
    <source>
        <strain evidence="1 2">FP101781</strain>
    </source>
</reference>
<comment type="caution">
    <text evidence="1">The sequence shown here is derived from an EMBL/GenBank/DDBJ whole genome shotgun (WGS) entry which is preliminary data.</text>
</comment>